<evidence type="ECO:0000313" key="1">
    <source>
        <dbReference type="EMBL" id="DAE13748.1"/>
    </source>
</evidence>
<sequence length="135" mass="15587">MAMVFKCDRCGEIYNYTPPDVNGNRKSNAVIFIDNTPSGEQWRCDDQVGAIQLCPSCMKQLNDWLTPDEQKPDTGNKNKWNSMNVQPQCGEAVEIKFENGDLDLAYRKYADKRWFQSSGEWVASDSKIVAWRYLY</sequence>
<reference evidence="1" key="1">
    <citation type="journal article" date="2021" name="Proc. Natl. Acad. Sci. U.S.A.">
        <title>A Catalog of Tens of Thousands of Viruses from Human Metagenomes Reveals Hidden Associations with Chronic Diseases.</title>
        <authorList>
            <person name="Tisza M.J."/>
            <person name="Buck C.B."/>
        </authorList>
    </citation>
    <scope>NUCLEOTIDE SEQUENCE</scope>
    <source>
        <strain evidence="1">CtQqU1</strain>
    </source>
</reference>
<proteinExistence type="predicted"/>
<protein>
    <submittedName>
        <fullName evidence="1">Alpha-aminoadipate carrier protein</fullName>
    </submittedName>
</protein>
<accession>A0A8S5Q5C0</accession>
<dbReference type="EMBL" id="BK015568">
    <property type="protein sequence ID" value="DAE13748.1"/>
    <property type="molecule type" value="Genomic_DNA"/>
</dbReference>
<name>A0A8S5Q5C0_9CAUD</name>
<organism evidence="1">
    <name type="scientific">Siphoviridae sp. ctQqU1</name>
    <dbReference type="NCBI Taxonomy" id="2825496"/>
    <lineage>
        <taxon>Viruses</taxon>
        <taxon>Duplodnaviria</taxon>
        <taxon>Heunggongvirae</taxon>
        <taxon>Uroviricota</taxon>
        <taxon>Caudoviricetes</taxon>
    </lineage>
</organism>